<name>A0A084JU23_NONUL</name>
<dbReference type="Proteomes" id="UP000028531">
    <property type="component" value="Unassembled WGS sequence"/>
</dbReference>
<sequence length="68" mass="7522">MLVVLSITIIEQMETRKPLKSTLLFIGIFLVGILLVVLFVNKALDTEHTVDSFEESSPLIENTTTTSA</sequence>
<keyword evidence="1" id="KW-1133">Transmembrane helix</keyword>
<dbReference type="EMBL" id="JPJI01000032">
    <property type="protein sequence ID" value="KEZ92457.1"/>
    <property type="molecule type" value="Genomic_DNA"/>
</dbReference>
<evidence type="ECO:0000313" key="2">
    <source>
        <dbReference type="EMBL" id="KEZ92457.1"/>
    </source>
</evidence>
<proteinExistence type="predicted"/>
<reference evidence="2 3" key="1">
    <citation type="submission" date="2014-07" db="EMBL/GenBank/DDBJ databases">
        <title>Draft genome sequence of Nonlabens ulvanivorans, an ulvan degrading bacterium.</title>
        <authorList>
            <person name="Kopel M."/>
            <person name="Helbert W."/>
            <person name="Henrissat B."/>
            <person name="Doniger T."/>
            <person name="Banin E."/>
        </authorList>
    </citation>
    <scope>NUCLEOTIDE SEQUENCE [LARGE SCALE GENOMIC DNA]</scope>
    <source>
        <strain evidence="2 3">PLR</strain>
    </source>
</reference>
<accession>A0A084JU23</accession>
<evidence type="ECO:0000313" key="3">
    <source>
        <dbReference type="Proteomes" id="UP000028531"/>
    </source>
</evidence>
<gene>
    <name evidence="2" type="ORF">IL45_09910</name>
</gene>
<keyword evidence="1" id="KW-0812">Transmembrane</keyword>
<comment type="caution">
    <text evidence="2">The sequence shown here is derived from an EMBL/GenBank/DDBJ whole genome shotgun (WGS) entry which is preliminary data.</text>
</comment>
<feature type="transmembrane region" description="Helical" evidence="1">
    <location>
        <begin position="21"/>
        <end position="40"/>
    </location>
</feature>
<organism evidence="2 3">
    <name type="scientific">Nonlabens ulvanivorans</name>
    <name type="common">Persicivirga ulvanivorans</name>
    <dbReference type="NCBI Taxonomy" id="906888"/>
    <lineage>
        <taxon>Bacteria</taxon>
        <taxon>Pseudomonadati</taxon>
        <taxon>Bacteroidota</taxon>
        <taxon>Flavobacteriia</taxon>
        <taxon>Flavobacteriales</taxon>
        <taxon>Flavobacteriaceae</taxon>
        <taxon>Nonlabens</taxon>
    </lineage>
</organism>
<protein>
    <submittedName>
        <fullName evidence="2">Uncharacterized protein</fullName>
    </submittedName>
</protein>
<keyword evidence="1" id="KW-0472">Membrane</keyword>
<dbReference type="AlphaFoldDB" id="A0A084JU23"/>
<evidence type="ECO:0000256" key="1">
    <source>
        <dbReference type="SAM" id="Phobius"/>
    </source>
</evidence>